<name>A0A2U8FF29_9HELI</name>
<dbReference type="GO" id="GO:0043022">
    <property type="term" value="F:ribosome binding"/>
    <property type="evidence" value="ECO:0007669"/>
    <property type="project" value="InterPro"/>
</dbReference>
<dbReference type="PANTHER" id="PTHR33692:SF1">
    <property type="entry name" value="RIBOSOME MATURATION FACTOR RIMM"/>
    <property type="match status" value="1"/>
</dbReference>
<dbReference type="RefSeq" id="WP_108911453.1">
    <property type="nucleotide sequence ID" value="NZ_CP021886.1"/>
</dbReference>
<dbReference type="OrthoDB" id="9810331at2"/>
<dbReference type="SUPFAM" id="SSF50447">
    <property type="entry name" value="Translation proteins"/>
    <property type="match status" value="1"/>
</dbReference>
<organism evidence="7 8">
    <name type="scientific">Helicobacter apodemus</name>
    <dbReference type="NCBI Taxonomy" id="135569"/>
    <lineage>
        <taxon>Bacteria</taxon>
        <taxon>Pseudomonadati</taxon>
        <taxon>Campylobacterota</taxon>
        <taxon>Epsilonproteobacteria</taxon>
        <taxon>Campylobacterales</taxon>
        <taxon>Helicobacteraceae</taxon>
        <taxon>Helicobacter</taxon>
    </lineage>
</organism>
<feature type="domain" description="RimM N-terminal" evidence="6">
    <location>
        <begin position="13"/>
        <end position="87"/>
    </location>
</feature>
<evidence type="ECO:0000259" key="6">
    <source>
        <dbReference type="Pfam" id="PF01782"/>
    </source>
</evidence>
<protein>
    <recommendedName>
        <fullName evidence="5">Ribosome maturation factor RimM</fullName>
    </recommendedName>
</protein>
<dbReference type="InterPro" id="IPR009000">
    <property type="entry name" value="Transl_B-barrel_sf"/>
</dbReference>
<dbReference type="GO" id="GO:0042274">
    <property type="term" value="P:ribosomal small subunit biogenesis"/>
    <property type="evidence" value="ECO:0007669"/>
    <property type="project" value="UniProtKB-UniRule"/>
</dbReference>
<dbReference type="Proteomes" id="UP000244890">
    <property type="component" value="Chromosome"/>
</dbReference>
<dbReference type="InterPro" id="IPR011961">
    <property type="entry name" value="RimM"/>
</dbReference>
<dbReference type="PANTHER" id="PTHR33692">
    <property type="entry name" value="RIBOSOME MATURATION FACTOR RIMM"/>
    <property type="match status" value="1"/>
</dbReference>
<gene>
    <name evidence="5 7" type="primary">rimM</name>
    <name evidence="7" type="ORF">CDV25_07685</name>
</gene>
<proteinExistence type="inferred from homology"/>
<dbReference type="AlphaFoldDB" id="A0A2U8FF29"/>
<keyword evidence="3 5" id="KW-0698">rRNA processing</keyword>
<sequence>MKKNIIQKDWVSVGKVGKSVGVKGKVLLHLLSDFPETLQKDISYFTKNGELTIEAYDPINSIAKFVGIDSKESAKTITNLILYTTQEATKQYCLLREEEYFWFDIIGSFIVENDEVLGRVQEVERFCKEDFLWIQTSDELQKQSYPKYFLIPYTKRYILKVEASNPKNIHTQFCKDILENS</sequence>
<evidence type="ECO:0000313" key="7">
    <source>
        <dbReference type="EMBL" id="AWI34656.1"/>
    </source>
</evidence>
<dbReference type="Gene3D" id="2.40.30.60">
    <property type="entry name" value="RimM"/>
    <property type="match status" value="1"/>
</dbReference>
<dbReference type="SUPFAM" id="SSF50346">
    <property type="entry name" value="PRC-barrel domain"/>
    <property type="match status" value="1"/>
</dbReference>
<dbReference type="HAMAP" id="MF_00014">
    <property type="entry name" value="Ribosome_mat_RimM"/>
    <property type="match status" value="1"/>
</dbReference>
<evidence type="ECO:0000256" key="4">
    <source>
        <dbReference type="ARBA" id="ARBA00023186"/>
    </source>
</evidence>
<comment type="subcellular location">
    <subcellularLocation>
        <location evidence="5">Cytoplasm</location>
    </subcellularLocation>
</comment>
<dbReference type="InterPro" id="IPR002676">
    <property type="entry name" value="RimM_N"/>
</dbReference>
<evidence type="ECO:0000313" key="8">
    <source>
        <dbReference type="Proteomes" id="UP000244890"/>
    </source>
</evidence>
<dbReference type="GO" id="GO:0005840">
    <property type="term" value="C:ribosome"/>
    <property type="evidence" value="ECO:0007669"/>
    <property type="project" value="InterPro"/>
</dbReference>
<comment type="similarity">
    <text evidence="5">Belongs to the RimM family.</text>
</comment>
<reference evidence="7 8" key="1">
    <citation type="submission" date="2017-06" db="EMBL/GenBank/DDBJ databases">
        <title>Complete genome of Helicobacter apodemus.</title>
        <authorList>
            <person name="Cho S."/>
        </authorList>
    </citation>
    <scope>NUCLEOTIDE SEQUENCE [LARGE SCALE GENOMIC DNA]</scope>
    <source>
        <strain evidence="8">SNUVETPUB-15-01</strain>
    </source>
</reference>
<keyword evidence="1 5" id="KW-0963">Cytoplasm</keyword>
<comment type="subunit">
    <text evidence="5">Binds ribosomal protein uS19.</text>
</comment>
<keyword evidence="4 5" id="KW-0143">Chaperone</keyword>
<evidence type="ECO:0000256" key="2">
    <source>
        <dbReference type="ARBA" id="ARBA00022517"/>
    </source>
</evidence>
<dbReference type="InterPro" id="IPR011033">
    <property type="entry name" value="PRC_barrel-like_sf"/>
</dbReference>
<dbReference type="EMBL" id="CP021886">
    <property type="protein sequence ID" value="AWI34656.1"/>
    <property type="molecule type" value="Genomic_DNA"/>
</dbReference>
<comment type="function">
    <text evidence="5">An accessory protein needed during the final step in the assembly of 30S ribosomal subunit, possibly for assembly of the head region. Essential for efficient processing of 16S rRNA. May be needed both before and after RbfA during the maturation of 16S rRNA. It has affinity for free ribosomal 30S subunits but not for 70S ribosomes.</text>
</comment>
<comment type="domain">
    <text evidence="5">The PRC barrel domain binds ribosomal protein uS19.</text>
</comment>
<dbReference type="KEGG" id="had:CDV25_07685"/>
<accession>A0A2U8FF29</accession>
<evidence type="ECO:0000256" key="5">
    <source>
        <dbReference type="HAMAP-Rule" id="MF_00014"/>
    </source>
</evidence>
<keyword evidence="2 5" id="KW-0690">Ribosome biogenesis</keyword>
<dbReference type="Gene3D" id="2.30.30.240">
    <property type="entry name" value="PRC-barrel domain"/>
    <property type="match status" value="1"/>
</dbReference>
<evidence type="ECO:0000256" key="3">
    <source>
        <dbReference type="ARBA" id="ARBA00022552"/>
    </source>
</evidence>
<dbReference type="GO" id="GO:0006364">
    <property type="term" value="P:rRNA processing"/>
    <property type="evidence" value="ECO:0007669"/>
    <property type="project" value="UniProtKB-UniRule"/>
</dbReference>
<dbReference type="Pfam" id="PF01782">
    <property type="entry name" value="RimM"/>
    <property type="match status" value="1"/>
</dbReference>
<dbReference type="InterPro" id="IPR036976">
    <property type="entry name" value="RimM_N_sf"/>
</dbReference>
<evidence type="ECO:0000256" key="1">
    <source>
        <dbReference type="ARBA" id="ARBA00022490"/>
    </source>
</evidence>
<dbReference type="NCBIfam" id="TIGR02273">
    <property type="entry name" value="16S_RimM"/>
    <property type="match status" value="1"/>
</dbReference>
<dbReference type="GO" id="GO:0005737">
    <property type="term" value="C:cytoplasm"/>
    <property type="evidence" value="ECO:0007669"/>
    <property type="project" value="UniProtKB-SubCell"/>
</dbReference>